<proteinExistence type="inferred from homology"/>
<evidence type="ECO:0000256" key="6">
    <source>
        <dbReference type="RuleBase" id="RU361187"/>
    </source>
</evidence>
<keyword evidence="3 6" id="KW-0326">Glycosidase</keyword>
<accession>N1PCU1</accession>
<name>N1PCU1_DOTSN</name>
<evidence type="ECO:0000256" key="4">
    <source>
        <dbReference type="PIRSR" id="PIRSR606710-1"/>
    </source>
</evidence>
<keyword evidence="2 6" id="KW-0378">Hydrolase</keyword>
<organism evidence="7 8">
    <name type="scientific">Dothistroma septosporum (strain NZE10 / CBS 128990)</name>
    <name type="common">Red band needle blight fungus</name>
    <name type="synonym">Mycosphaerella pini</name>
    <dbReference type="NCBI Taxonomy" id="675120"/>
    <lineage>
        <taxon>Eukaryota</taxon>
        <taxon>Fungi</taxon>
        <taxon>Dikarya</taxon>
        <taxon>Ascomycota</taxon>
        <taxon>Pezizomycotina</taxon>
        <taxon>Dothideomycetes</taxon>
        <taxon>Dothideomycetidae</taxon>
        <taxon>Mycosphaerellales</taxon>
        <taxon>Mycosphaerellaceae</taxon>
        <taxon>Dothistroma</taxon>
    </lineage>
</organism>
<evidence type="ECO:0000256" key="2">
    <source>
        <dbReference type="ARBA" id="ARBA00022801"/>
    </source>
</evidence>
<dbReference type="PANTHER" id="PTHR42812">
    <property type="entry name" value="BETA-XYLOSIDASE"/>
    <property type="match status" value="1"/>
</dbReference>
<evidence type="ECO:0000256" key="3">
    <source>
        <dbReference type="ARBA" id="ARBA00023295"/>
    </source>
</evidence>
<dbReference type="PANTHER" id="PTHR42812:SF5">
    <property type="entry name" value="ENDO-ARABINASE"/>
    <property type="match status" value="1"/>
</dbReference>
<dbReference type="OMA" id="GENTWAP"/>
<comment type="similarity">
    <text evidence="1 6">Belongs to the glycosyl hydrolase 43 family.</text>
</comment>
<evidence type="ECO:0000256" key="1">
    <source>
        <dbReference type="ARBA" id="ARBA00009865"/>
    </source>
</evidence>
<dbReference type="GO" id="GO:0005975">
    <property type="term" value="P:carbohydrate metabolic process"/>
    <property type="evidence" value="ECO:0007669"/>
    <property type="project" value="InterPro"/>
</dbReference>
<dbReference type="CDD" id="cd08999">
    <property type="entry name" value="GH43_ABN-like"/>
    <property type="match status" value="1"/>
</dbReference>
<evidence type="ECO:0000313" key="7">
    <source>
        <dbReference type="EMBL" id="EME40383.1"/>
    </source>
</evidence>
<feature type="active site" description="Proton acceptor" evidence="4">
    <location>
        <position position="46"/>
    </location>
</feature>
<dbReference type="AlphaFoldDB" id="N1PCU1"/>
<dbReference type="InterPro" id="IPR006710">
    <property type="entry name" value="Glyco_hydro_43"/>
</dbReference>
<reference evidence="7" key="1">
    <citation type="journal article" date="2012" name="PLoS Pathog.">
        <title>Diverse lifestyles and strategies of plant pathogenesis encoded in the genomes of eighteen Dothideomycetes fungi.</title>
        <authorList>
            <person name="Ohm R.A."/>
            <person name="Feau N."/>
            <person name="Henrissat B."/>
            <person name="Schoch C.L."/>
            <person name="Horwitz B.A."/>
            <person name="Barry K.W."/>
            <person name="Condon B.J."/>
            <person name="Copeland A.C."/>
            <person name="Dhillon B."/>
            <person name="Glaser F."/>
            <person name="Hesse C.N."/>
            <person name="Kosti I."/>
            <person name="LaButti K."/>
            <person name="Lindquist E.A."/>
            <person name="Lucas S."/>
            <person name="Salamov A.A."/>
            <person name="Bradshaw R.E."/>
            <person name="Ciuffetti L."/>
            <person name="Hamelin R.C."/>
            <person name="Kema G.H.J."/>
            <person name="Lawrence C."/>
            <person name="Scott J.A."/>
            <person name="Spatafora J.W."/>
            <person name="Turgeon B.G."/>
            <person name="de Wit P.J.G.M."/>
            <person name="Zhong S."/>
            <person name="Goodwin S.B."/>
            <person name="Grigoriev I.V."/>
        </authorList>
    </citation>
    <scope>NUCLEOTIDE SEQUENCE [LARGE SCALE GENOMIC DNA]</scope>
    <source>
        <strain evidence="7">NZE10</strain>
    </source>
</reference>
<gene>
    <name evidence="7" type="ORF">DOTSEDRAFT_179472</name>
</gene>
<dbReference type="STRING" id="675120.N1PCU1"/>
<dbReference type="Gene3D" id="2.115.10.20">
    <property type="entry name" value="Glycosyl hydrolase domain, family 43"/>
    <property type="match status" value="1"/>
</dbReference>
<dbReference type="Pfam" id="PF04616">
    <property type="entry name" value="Glyco_hydro_43"/>
    <property type="match status" value="1"/>
</dbReference>
<protein>
    <submittedName>
        <fullName evidence="7">Glycoside hydrolase family 43 protein</fullName>
    </submittedName>
</protein>
<dbReference type="EMBL" id="KB446544">
    <property type="protein sequence ID" value="EME40383.1"/>
    <property type="molecule type" value="Genomic_DNA"/>
</dbReference>
<feature type="site" description="Important for catalytic activity, responsible for pKa modulation of the active site Glu and correct orientation of both the proton donor and substrate" evidence="5">
    <location>
        <position position="163"/>
    </location>
</feature>
<reference evidence="7" key="2">
    <citation type="submission" date="2012-09" db="EMBL/GenBank/DDBJ databases">
        <title>The Genomes of the Fungal Plant Pathogens Cladosporium fulvum and Dothistroma septosporum Reveal Adaptation to Different Hosts and Lifestyles but also Signatures of Common Ancestry.</title>
        <authorList>
            <consortium name="DOE Joint Genome Institute"/>
            <person name="de Wit P.J.G.M."/>
            <person name="van der Burgt A."/>
            <person name="Okmen B."/>
            <person name="Stergiopoulos I."/>
            <person name="Abd-Elsalam K."/>
            <person name="Aerts A.L."/>
            <person name="Bahkali A.H.A."/>
            <person name="Beenen H.G."/>
            <person name="Chettri P."/>
            <person name="Cox M.P."/>
            <person name="Datema E."/>
            <person name="de Vries R.P."/>
            <person name="Dhillon B."/>
            <person name="Ganley A.R."/>
            <person name="Griffiths S."/>
            <person name="Guo Y."/>
            <person name="Hamelin R.C."/>
            <person name="Henrissat B."/>
            <person name="Kabir M.S."/>
            <person name="Jashni M.K."/>
            <person name="Kema G."/>
            <person name="Klaubauf S."/>
            <person name="Lapidus A."/>
            <person name="Levasseur A."/>
            <person name="Lindquist E."/>
            <person name="Mehrabi R."/>
            <person name="Ohm R.A."/>
            <person name="Owen T.J."/>
            <person name="Salamov A."/>
            <person name="Schwelm A."/>
            <person name="Schijlen E."/>
            <person name="Sun H."/>
            <person name="den Burg H.A."/>
            <person name="van Ham R.C.H.J."/>
            <person name="Zhang S."/>
            <person name="Goodwin S.B."/>
            <person name="Grigoriev I.V."/>
            <person name="Collemare J."/>
            <person name="Bradshaw R.E."/>
        </authorList>
    </citation>
    <scope>NUCLEOTIDE SEQUENCE</scope>
    <source>
        <strain evidence="7">NZE10</strain>
    </source>
</reference>
<evidence type="ECO:0000256" key="5">
    <source>
        <dbReference type="PIRSR" id="PIRSR606710-2"/>
    </source>
</evidence>
<dbReference type="SUPFAM" id="SSF75005">
    <property type="entry name" value="Arabinanase/levansucrase/invertase"/>
    <property type="match status" value="1"/>
</dbReference>
<feature type="active site" description="Proton donor" evidence="4">
    <location>
        <position position="234"/>
    </location>
</feature>
<evidence type="ECO:0000313" key="8">
    <source>
        <dbReference type="Proteomes" id="UP000016933"/>
    </source>
</evidence>
<dbReference type="InterPro" id="IPR051795">
    <property type="entry name" value="Glycosyl_Hydrlase_43"/>
</dbReference>
<dbReference type="GO" id="GO:0004553">
    <property type="term" value="F:hydrolase activity, hydrolyzing O-glycosyl compounds"/>
    <property type="evidence" value="ECO:0007669"/>
    <property type="project" value="InterPro"/>
</dbReference>
<dbReference type="eggNOG" id="ENOG502S9PF">
    <property type="taxonomic scope" value="Eukaryota"/>
</dbReference>
<sequence length="334" mass="36089">MHLSYSYQRHLCTALLLYAAEAVPTSHRLSKRAPSYDVLHGADFPDPSIINVDGISSAFGTGSGQLQVQYTSNPDFNNASGWAAPSESFPVGNQPSWAKPLTVWAPDVERLADGTFVMYYSPEITEGGLHCVGVARSATVEGPYSDESAEPWVCPRDQGGAIDASGFVDGYGTRWVLYKIDGPAVTGGGYCVSPENKPSTPIMLQQVQEDGCTKVGDPIQIWNNRGEVDRYQSEAPVIVKDDDGIYYLFYSTGCYSDSSYTTSYVTSRAITGPYDHPQVLLKNGDYGLFGPGGADVTLSGGQMVFHSLINNNITNGRAMSTATLTLWDGEVWVN</sequence>
<keyword evidence="8" id="KW-1185">Reference proteome</keyword>
<dbReference type="Proteomes" id="UP000016933">
    <property type="component" value="Unassembled WGS sequence"/>
</dbReference>
<dbReference type="OrthoDB" id="3879658at2759"/>
<dbReference type="HOGENOM" id="CLU_009397_8_0_1"/>
<dbReference type="InterPro" id="IPR023296">
    <property type="entry name" value="Glyco_hydro_beta-prop_sf"/>
</dbReference>